<accession>A0A239AKR5</accession>
<protein>
    <submittedName>
        <fullName evidence="3">Uncharacterized conserved protein, contains FIST_N domain</fullName>
    </submittedName>
</protein>
<dbReference type="InterPro" id="IPR013702">
    <property type="entry name" value="FIST_domain_N"/>
</dbReference>
<dbReference type="Pfam" id="PF10442">
    <property type="entry name" value="FIST_C"/>
    <property type="match status" value="1"/>
</dbReference>
<dbReference type="SMART" id="SM00897">
    <property type="entry name" value="FIST"/>
    <property type="match status" value="1"/>
</dbReference>
<evidence type="ECO:0000313" key="4">
    <source>
        <dbReference type="Proteomes" id="UP000198310"/>
    </source>
</evidence>
<organism evidence="3 4">
    <name type="scientific">Hymenobacter mucosus</name>
    <dbReference type="NCBI Taxonomy" id="1411120"/>
    <lineage>
        <taxon>Bacteria</taxon>
        <taxon>Pseudomonadati</taxon>
        <taxon>Bacteroidota</taxon>
        <taxon>Cytophagia</taxon>
        <taxon>Cytophagales</taxon>
        <taxon>Hymenobacteraceae</taxon>
        <taxon>Hymenobacter</taxon>
    </lineage>
</organism>
<feature type="domain" description="FIST" evidence="1">
    <location>
        <begin position="33"/>
        <end position="240"/>
    </location>
</feature>
<sequence>MPTHTGSGFSECTDSFQAGAEAAAAALAQAGVSACALAILMTTSRHNPHQFLAGVRAVLGPQTQVLGSYAVGVITNTCLGYDGYQCGVAVVASDTIRVNLFLEEHLANNEYACGHALAQQVLGQAYDSPPNLLFFYDSVNRTTGRFRMNMGTPLLAGMSDALGGQWPAAAGAGTMGDMQFRESFQWFNDRILSCSATALVLSGGGVRLHQVIMHGCRPASAYHTVTKAEGPIILEIDHRPATELLADLVGGDSGLTFEDYGWFITLGVNKGDKWGPFREQDYANRMCVGVDRKRNALVMVEPDLVEGSEIQLMRRAFDFEYIYTETRNLLAAIAADGRRPLLAFYIDCAGRAGAYSGNDQEEAREVQKALGTIPLLGFYSGVEIAQLPSGNVVPLDWTGVLCIWSEVV</sequence>
<dbReference type="EMBL" id="FZNS01000013">
    <property type="protein sequence ID" value="SNR95664.1"/>
    <property type="molecule type" value="Genomic_DNA"/>
</dbReference>
<reference evidence="4" key="1">
    <citation type="submission" date="2017-06" db="EMBL/GenBank/DDBJ databases">
        <authorList>
            <person name="Varghese N."/>
            <person name="Submissions S."/>
        </authorList>
    </citation>
    <scope>NUCLEOTIDE SEQUENCE [LARGE SCALE GENOMIC DNA]</scope>
    <source>
        <strain evidence="4">DSM 28041</strain>
    </source>
</reference>
<dbReference type="AlphaFoldDB" id="A0A239AKR5"/>
<name>A0A239AKR5_9BACT</name>
<evidence type="ECO:0000259" key="1">
    <source>
        <dbReference type="SMART" id="SM00897"/>
    </source>
</evidence>
<evidence type="ECO:0000259" key="2">
    <source>
        <dbReference type="SMART" id="SM01204"/>
    </source>
</evidence>
<proteinExistence type="predicted"/>
<dbReference type="PANTHER" id="PTHR40252">
    <property type="entry name" value="BLR0328 PROTEIN"/>
    <property type="match status" value="1"/>
</dbReference>
<dbReference type="PANTHER" id="PTHR40252:SF2">
    <property type="entry name" value="BLR0328 PROTEIN"/>
    <property type="match status" value="1"/>
</dbReference>
<dbReference type="Proteomes" id="UP000198310">
    <property type="component" value="Unassembled WGS sequence"/>
</dbReference>
<keyword evidence="4" id="KW-1185">Reference proteome</keyword>
<evidence type="ECO:0000313" key="3">
    <source>
        <dbReference type="EMBL" id="SNR95664.1"/>
    </source>
</evidence>
<dbReference type="RefSeq" id="WP_089334050.1">
    <property type="nucleotide sequence ID" value="NZ_FZNS01000013.1"/>
</dbReference>
<dbReference type="InterPro" id="IPR019494">
    <property type="entry name" value="FIST_C"/>
</dbReference>
<dbReference type="SMART" id="SM01204">
    <property type="entry name" value="FIST_C"/>
    <property type="match status" value="1"/>
</dbReference>
<feature type="domain" description="FIST C-domain" evidence="2">
    <location>
        <begin position="241"/>
        <end position="387"/>
    </location>
</feature>
<gene>
    <name evidence="3" type="ORF">SAMN06269173_11326</name>
</gene>
<dbReference type="Pfam" id="PF08495">
    <property type="entry name" value="FIST"/>
    <property type="match status" value="1"/>
</dbReference>